<dbReference type="OrthoDB" id="1669814at2759"/>
<dbReference type="InParanoid" id="A0A136ILD4"/>
<evidence type="ECO:0000256" key="1">
    <source>
        <dbReference type="ARBA" id="ARBA00006484"/>
    </source>
</evidence>
<protein>
    <submittedName>
        <fullName evidence="4">Uncharacterized protein</fullName>
    </submittedName>
</protein>
<dbReference type="InterPro" id="IPR020904">
    <property type="entry name" value="Sc_DH/Rdtase_CS"/>
</dbReference>
<evidence type="ECO:0000313" key="5">
    <source>
        <dbReference type="Proteomes" id="UP000070501"/>
    </source>
</evidence>
<dbReference type="Gene3D" id="3.40.50.720">
    <property type="entry name" value="NAD(P)-binding Rossmann-like Domain"/>
    <property type="match status" value="1"/>
</dbReference>
<dbReference type="Proteomes" id="UP000070501">
    <property type="component" value="Unassembled WGS sequence"/>
</dbReference>
<evidence type="ECO:0000313" key="4">
    <source>
        <dbReference type="EMBL" id="KXJ85753.1"/>
    </source>
</evidence>
<keyword evidence="2" id="KW-0521">NADP</keyword>
<sequence length="270" mass="27923">MSLPTVLREAIYPTLKDKVILVSGGAGGIGKETARLLAASGAKISLADFSEKPLNDFAEELSKTYSGAQVSTTVVDVRSQASVEKWVNQAVSDFGGSGIDGAANLAGVLPKNTLGTSAGIEHIANDVWEQVIGVNLTGLMYCMRAQLPKFNDHGSMVNAASVAGLRGYAGSAAYGASKFGVVGLTLCAAQDVGKDRGIRVNAVAPGTIRTPMLTDLGMCLGELKDNPVMPGALNRDGMPEEIAALIVWLLSSESSFVTGTTYSIDGGHTT</sequence>
<evidence type="ECO:0000256" key="3">
    <source>
        <dbReference type="ARBA" id="ARBA00023002"/>
    </source>
</evidence>
<dbReference type="Pfam" id="PF13561">
    <property type="entry name" value="adh_short_C2"/>
    <property type="match status" value="1"/>
</dbReference>
<organism evidence="4 5">
    <name type="scientific">Microdochium bolleyi</name>
    <dbReference type="NCBI Taxonomy" id="196109"/>
    <lineage>
        <taxon>Eukaryota</taxon>
        <taxon>Fungi</taxon>
        <taxon>Dikarya</taxon>
        <taxon>Ascomycota</taxon>
        <taxon>Pezizomycotina</taxon>
        <taxon>Sordariomycetes</taxon>
        <taxon>Xylariomycetidae</taxon>
        <taxon>Xylariales</taxon>
        <taxon>Microdochiaceae</taxon>
        <taxon>Microdochium</taxon>
    </lineage>
</organism>
<evidence type="ECO:0000256" key="2">
    <source>
        <dbReference type="ARBA" id="ARBA00022857"/>
    </source>
</evidence>
<proteinExistence type="inferred from homology"/>
<dbReference type="STRING" id="196109.A0A136ILD4"/>
<comment type="similarity">
    <text evidence="1">Belongs to the short-chain dehydrogenases/reductases (SDR) family.</text>
</comment>
<keyword evidence="5" id="KW-1185">Reference proteome</keyword>
<dbReference type="GO" id="GO:0016491">
    <property type="term" value="F:oxidoreductase activity"/>
    <property type="evidence" value="ECO:0007669"/>
    <property type="project" value="UniProtKB-KW"/>
</dbReference>
<dbReference type="EMBL" id="KQ964275">
    <property type="protein sequence ID" value="KXJ85753.1"/>
    <property type="molecule type" value="Genomic_DNA"/>
</dbReference>
<dbReference type="CDD" id="cd05233">
    <property type="entry name" value="SDR_c"/>
    <property type="match status" value="1"/>
</dbReference>
<dbReference type="InterPro" id="IPR002347">
    <property type="entry name" value="SDR_fam"/>
</dbReference>
<dbReference type="InterPro" id="IPR036291">
    <property type="entry name" value="NAD(P)-bd_dom_sf"/>
</dbReference>
<dbReference type="PRINTS" id="PR00080">
    <property type="entry name" value="SDRFAMILY"/>
</dbReference>
<keyword evidence="3" id="KW-0560">Oxidoreductase</keyword>
<dbReference type="FunFam" id="3.40.50.720:FF:000084">
    <property type="entry name" value="Short-chain dehydrogenase reductase"/>
    <property type="match status" value="1"/>
</dbReference>
<dbReference type="SUPFAM" id="SSF51735">
    <property type="entry name" value="NAD(P)-binding Rossmann-fold domains"/>
    <property type="match status" value="1"/>
</dbReference>
<reference evidence="5" key="1">
    <citation type="submission" date="2016-02" db="EMBL/GenBank/DDBJ databases">
        <title>Draft genome sequence of Microdochium bolleyi, a fungal endophyte of beachgrass.</title>
        <authorList>
            <consortium name="DOE Joint Genome Institute"/>
            <person name="David A.S."/>
            <person name="May G."/>
            <person name="Haridas S."/>
            <person name="Lim J."/>
            <person name="Wang M."/>
            <person name="Labutti K."/>
            <person name="Lipzen A."/>
            <person name="Barry K."/>
            <person name="Grigoriev I.V."/>
        </authorList>
    </citation>
    <scope>NUCLEOTIDE SEQUENCE [LARGE SCALE GENOMIC DNA]</scope>
    <source>
        <strain evidence="5">J235TASD1</strain>
    </source>
</reference>
<dbReference type="PRINTS" id="PR00081">
    <property type="entry name" value="GDHRDH"/>
</dbReference>
<dbReference type="PANTHER" id="PTHR24321">
    <property type="entry name" value="DEHYDROGENASES, SHORT CHAIN"/>
    <property type="match status" value="1"/>
</dbReference>
<dbReference type="PROSITE" id="PS00061">
    <property type="entry name" value="ADH_SHORT"/>
    <property type="match status" value="1"/>
</dbReference>
<dbReference type="AlphaFoldDB" id="A0A136ILD4"/>
<dbReference type="PANTHER" id="PTHR24321:SF8">
    <property type="entry name" value="ESTRADIOL 17-BETA-DEHYDROGENASE 8-RELATED"/>
    <property type="match status" value="1"/>
</dbReference>
<gene>
    <name evidence="4" type="ORF">Micbo1qcDRAFT_221555</name>
</gene>
<accession>A0A136ILD4</accession>
<name>A0A136ILD4_9PEZI</name>